<keyword evidence="6 7" id="KW-0539">Nucleus</keyword>
<feature type="region of interest" description="Disordered" evidence="8">
    <location>
        <begin position="61"/>
        <end position="82"/>
    </location>
</feature>
<feature type="non-terminal residue" evidence="9">
    <location>
        <position position="112"/>
    </location>
</feature>
<dbReference type="Gene3D" id="6.10.250.2430">
    <property type="match status" value="1"/>
</dbReference>
<dbReference type="STRING" id="188477.A0A433TM94"/>
<evidence type="ECO:0000256" key="7">
    <source>
        <dbReference type="RuleBase" id="RU367155"/>
    </source>
</evidence>
<evidence type="ECO:0000256" key="4">
    <source>
        <dbReference type="ARBA" id="ARBA00023159"/>
    </source>
</evidence>
<name>A0A433TM94_ELYCH</name>
<protein>
    <recommendedName>
        <fullName evidence="7">Nuclear transcription factor Y subunit</fullName>
    </recommendedName>
</protein>
<dbReference type="Proteomes" id="UP000271974">
    <property type="component" value="Unassembled WGS sequence"/>
</dbReference>
<dbReference type="InterPro" id="IPR001289">
    <property type="entry name" value="NFYA"/>
</dbReference>
<evidence type="ECO:0000256" key="3">
    <source>
        <dbReference type="ARBA" id="ARBA00023125"/>
    </source>
</evidence>
<proteinExistence type="inferred from homology"/>
<keyword evidence="4" id="KW-0010">Activator</keyword>
<reference evidence="9 10" key="1">
    <citation type="submission" date="2019-01" db="EMBL/GenBank/DDBJ databases">
        <title>A draft genome assembly of the solar-powered sea slug Elysia chlorotica.</title>
        <authorList>
            <person name="Cai H."/>
            <person name="Li Q."/>
            <person name="Fang X."/>
            <person name="Li J."/>
            <person name="Curtis N.E."/>
            <person name="Altenburger A."/>
            <person name="Shibata T."/>
            <person name="Feng M."/>
            <person name="Maeda T."/>
            <person name="Schwartz J.A."/>
            <person name="Shigenobu S."/>
            <person name="Lundholm N."/>
            <person name="Nishiyama T."/>
            <person name="Yang H."/>
            <person name="Hasebe M."/>
            <person name="Li S."/>
            <person name="Pierce S.K."/>
            <person name="Wang J."/>
        </authorList>
    </citation>
    <scope>NUCLEOTIDE SEQUENCE [LARGE SCALE GENOMIC DNA]</scope>
    <source>
        <strain evidence="9">EC2010</strain>
        <tissue evidence="9">Whole organism of an adult</tissue>
    </source>
</reference>
<dbReference type="SMART" id="SM00521">
    <property type="entry name" value="CBF"/>
    <property type="match status" value="1"/>
</dbReference>
<evidence type="ECO:0000313" key="9">
    <source>
        <dbReference type="EMBL" id="RUS82707.1"/>
    </source>
</evidence>
<feature type="region of interest" description="Disordered" evidence="8">
    <location>
        <begin position="1"/>
        <end position="23"/>
    </location>
</feature>
<comment type="function">
    <text evidence="7">Component of the sequence-specific heterotrimeric transcription factor (NF-Y) which specifically recognizes a 5'-CCAAT-3' box motif found in the promoters of its target genes.</text>
</comment>
<feature type="compositionally biased region" description="Low complexity" evidence="8">
    <location>
        <begin position="1"/>
        <end position="20"/>
    </location>
</feature>
<evidence type="ECO:0000256" key="8">
    <source>
        <dbReference type="SAM" id="MobiDB-lite"/>
    </source>
</evidence>
<comment type="subunit">
    <text evidence="7">Heterotrimer.</text>
</comment>
<evidence type="ECO:0000256" key="1">
    <source>
        <dbReference type="ARBA" id="ARBA00004123"/>
    </source>
</evidence>
<keyword evidence="3 7" id="KW-0238">DNA-binding</keyword>
<comment type="subcellular location">
    <subcellularLocation>
        <location evidence="1 7">Nucleus</location>
    </subcellularLocation>
</comment>
<dbReference type="PROSITE" id="PS00686">
    <property type="entry name" value="NFYA_HAP2_1"/>
    <property type="match status" value="1"/>
</dbReference>
<dbReference type="OrthoDB" id="1097733at2759"/>
<dbReference type="PROSITE" id="PS51152">
    <property type="entry name" value="NFYA_HAP2_2"/>
    <property type="match status" value="1"/>
</dbReference>
<feature type="non-terminal residue" evidence="9">
    <location>
        <position position="1"/>
    </location>
</feature>
<gene>
    <name evidence="9" type="ORF">EGW08_009544</name>
</gene>
<sequence length="112" mass="12152">NLLQSVVQAQPAQQATVPSVGTSNPVNAVAGGAIPQMLFLSQVTINGQTSFVLVDKNHMPVQLPQGKENGTQPPTDTGDEPLFVNAKQYHRILKRREARAKLESQGKIPKER</sequence>
<dbReference type="GO" id="GO:0003700">
    <property type="term" value="F:DNA-binding transcription factor activity"/>
    <property type="evidence" value="ECO:0007669"/>
    <property type="project" value="UniProtKB-UniRule"/>
</dbReference>
<keyword evidence="10" id="KW-1185">Reference proteome</keyword>
<dbReference type="InterPro" id="IPR018362">
    <property type="entry name" value="CCAAT-binding_factor_CS"/>
</dbReference>
<evidence type="ECO:0000256" key="6">
    <source>
        <dbReference type="ARBA" id="ARBA00023242"/>
    </source>
</evidence>
<dbReference type="Pfam" id="PF02045">
    <property type="entry name" value="CBFB_NFYA"/>
    <property type="match status" value="1"/>
</dbReference>
<keyword evidence="5 7" id="KW-0804">Transcription</keyword>
<evidence type="ECO:0000313" key="10">
    <source>
        <dbReference type="Proteomes" id="UP000271974"/>
    </source>
</evidence>
<accession>A0A433TM94</accession>
<dbReference type="AlphaFoldDB" id="A0A433TM94"/>
<comment type="similarity">
    <text evidence="7">Belongs to the NFYA/HAP2 subunit family.</text>
</comment>
<evidence type="ECO:0000256" key="2">
    <source>
        <dbReference type="ARBA" id="ARBA00023015"/>
    </source>
</evidence>
<dbReference type="PANTHER" id="PTHR12632">
    <property type="entry name" value="TRANSCRIPTION FACTOR NF-Y ALPHA-RELATED"/>
    <property type="match status" value="1"/>
</dbReference>
<comment type="caution">
    <text evidence="9">The sequence shown here is derived from an EMBL/GenBank/DDBJ whole genome shotgun (WGS) entry which is preliminary data.</text>
</comment>
<evidence type="ECO:0000256" key="5">
    <source>
        <dbReference type="ARBA" id="ARBA00023163"/>
    </source>
</evidence>
<keyword evidence="2 7" id="KW-0805">Transcription regulation</keyword>
<dbReference type="GO" id="GO:0016602">
    <property type="term" value="C:CCAAT-binding factor complex"/>
    <property type="evidence" value="ECO:0007669"/>
    <property type="project" value="InterPro"/>
</dbReference>
<organism evidence="9 10">
    <name type="scientific">Elysia chlorotica</name>
    <name type="common">Eastern emerald elysia</name>
    <name type="synonym">Sea slug</name>
    <dbReference type="NCBI Taxonomy" id="188477"/>
    <lineage>
        <taxon>Eukaryota</taxon>
        <taxon>Metazoa</taxon>
        <taxon>Spiralia</taxon>
        <taxon>Lophotrochozoa</taxon>
        <taxon>Mollusca</taxon>
        <taxon>Gastropoda</taxon>
        <taxon>Heterobranchia</taxon>
        <taxon>Euthyneura</taxon>
        <taxon>Panpulmonata</taxon>
        <taxon>Sacoglossa</taxon>
        <taxon>Placobranchoidea</taxon>
        <taxon>Plakobranchidae</taxon>
        <taxon>Elysia</taxon>
    </lineage>
</organism>
<dbReference type="EMBL" id="RQTK01000275">
    <property type="protein sequence ID" value="RUS82707.1"/>
    <property type="molecule type" value="Genomic_DNA"/>
</dbReference>
<dbReference type="GO" id="GO:0003677">
    <property type="term" value="F:DNA binding"/>
    <property type="evidence" value="ECO:0007669"/>
    <property type="project" value="UniProtKB-KW"/>
</dbReference>